<dbReference type="InterPro" id="IPR036291">
    <property type="entry name" value="NAD(P)-bd_dom_sf"/>
</dbReference>
<dbReference type="GO" id="GO:0008446">
    <property type="term" value="F:GDP-mannose 4,6-dehydratase activity"/>
    <property type="evidence" value="ECO:0007669"/>
    <property type="project" value="UniProtKB-EC"/>
</dbReference>
<proteinExistence type="predicted"/>
<dbReference type="AlphaFoldDB" id="F0TBL2"/>
<reference evidence="4" key="1">
    <citation type="submission" date="2011-02" db="EMBL/GenBank/DDBJ databases">
        <title>Complete sequence of Methanobacterium sp. AL-21.</title>
        <authorList>
            <consortium name="US DOE Joint Genome Institute"/>
            <person name="Lucas S."/>
            <person name="Copeland A."/>
            <person name="Lapidus A."/>
            <person name="Cheng J.-F."/>
            <person name="Goodwin L."/>
            <person name="Pitluck S."/>
            <person name="Chertkov O."/>
            <person name="Detter J.C."/>
            <person name="Han C."/>
            <person name="Tapia R."/>
            <person name="Land M."/>
            <person name="Hauser L."/>
            <person name="Kyrpides N."/>
            <person name="Ivanova N."/>
            <person name="Mikhailova N."/>
            <person name="Pagani I."/>
            <person name="Cadillo-Quiroz H."/>
            <person name="Imachi H."/>
            <person name="Zinder S."/>
            <person name="Liu W."/>
            <person name="Woyke T."/>
        </authorList>
    </citation>
    <scope>NUCLEOTIDE SEQUENCE [LARGE SCALE GENOMIC DNA]</scope>
    <source>
        <strain evidence="4">AL-21</strain>
    </source>
</reference>
<accession>F0TBL2</accession>
<dbReference type="STRING" id="877455.Metbo_0839"/>
<name>F0TBL2_METLA</name>
<dbReference type="PANTHER" id="PTHR43715:SF1">
    <property type="entry name" value="GDP-MANNOSE 4,6 DEHYDRATASE"/>
    <property type="match status" value="1"/>
</dbReference>
<dbReference type="InterPro" id="IPR006368">
    <property type="entry name" value="GDP_Man_deHydtase"/>
</dbReference>
<dbReference type="PANTHER" id="PTHR43715">
    <property type="entry name" value="GDP-MANNOSE 4,6-DEHYDRATASE"/>
    <property type="match status" value="1"/>
</dbReference>
<organism evidence="3 4">
    <name type="scientific">Methanobacterium lacus (strain AL-21)</name>
    <dbReference type="NCBI Taxonomy" id="877455"/>
    <lineage>
        <taxon>Archaea</taxon>
        <taxon>Methanobacteriati</taxon>
        <taxon>Methanobacteriota</taxon>
        <taxon>Methanomada group</taxon>
        <taxon>Methanobacteria</taxon>
        <taxon>Methanobacteriales</taxon>
        <taxon>Methanobacteriaceae</taxon>
        <taxon>Methanobacterium</taxon>
    </lineage>
</organism>
<evidence type="ECO:0000256" key="1">
    <source>
        <dbReference type="ARBA" id="ARBA00023239"/>
    </source>
</evidence>
<evidence type="ECO:0000313" key="4">
    <source>
        <dbReference type="Proteomes" id="UP000007490"/>
    </source>
</evidence>
<feature type="domain" description="NAD-dependent epimerase/dehydratase" evidence="2">
    <location>
        <begin position="18"/>
        <end position="282"/>
    </location>
</feature>
<dbReference type="Proteomes" id="UP000007490">
    <property type="component" value="Chromosome"/>
</dbReference>
<evidence type="ECO:0000259" key="2">
    <source>
        <dbReference type="Pfam" id="PF01370"/>
    </source>
</evidence>
<keyword evidence="1 3" id="KW-0456">Lyase</keyword>
<dbReference type="Gene3D" id="3.90.25.10">
    <property type="entry name" value="UDP-galactose 4-epimerase, domain 1"/>
    <property type="match status" value="1"/>
</dbReference>
<dbReference type="CDD" id="cd05260">
    <property type="entry name" value="GDP_MD_SDR_e"/>
    <property type="match status" value="1"/>
</dbReference>
<reference evidence="3 4" key="2">
    <citation type="journal article" date="2014" name="Int. J. Syst. Evol. Microbiol.">
        <title>Methanobacterium paludis sp. nov. and a novel strain of Methanobacterium lacus isolated from northern peatlands.</title>
        <authorList>
            <person name="Cadillo-Quiroz H."/>
            <person name="Brauer S.L."/>
            <person name="Goodson N."/>
            <person name="Yavitt J.B."/>
            <person name="Zinder S.H."/>
        </authorList>
    </citation>
    <scope>NUCLEOTIDE SEQUENCE [LARGE SCALE GENOMIC DNA]</scope>
    <source>
        <strain evidence="3 4">AL-21</strain>
    </source>
</reference>
<gene>
    <name evidence="3" type="ordered locus">Metbo_0839</name>
</gene>
<dbReference type="eggNOG" id="arCOG01373">
    <property type="taxonomic scope" value="Archaea"/>
</dbReference>
<protein>
    <submittedName>
        <fullName evidence="3">GDP-mannose 4,6-dehydratase</fullName>
        <ecNumber evidence="3">4.2.1.47</ecNumber>
    </submittedName>
</protein>
<sequence length="415" mass="45458">MNLNKINGDVMDWKDKNILITGADGFVGSYLAEELIKNGANVYGLIQRGTQGIYSQNLVNHGIEDDLKIVEGDLTDITSLAGALDLSEPEYVFHLAAQSFIPASFKDPLKTQMINANGTSNLLEAIRIKDLDPKVVFAGSSDEYGLVISSEEQYETLKSKYGVVFPEPISIPELPIKESNPLRPMSPYATSKVYCEYLMRNYHDSFGLCTVVSRAFNHEGAGRGPMFVTSVVTQQVSDLKAGKVDSIRIGNVNALKDWSHVKDVVNGYIQLAANGVSGDVYNQGAMRTNSVLSYILLSLETAGYSIEKIETVTGEKVMKDPAVTNNDPVFGVKFVKTAVDSAILEEGLEYTAQDGGINVFTDKGKVAIEFDLERFRPSEVPISLCDNTKIRSIGANYSYTVKDIIGDQLDYLNPK</sequence>
<dbReference type="EMBL" id="CP002551">
    <property type="protein sequence ID" value="ADZ09089.1"/>
    <property type="molecule type" value="Genomic_DNA"/>
</dbReference>
<keyword evidence="4" id="KW-1185">Reference proteome</keyword>
<dbReference type="SUPFAM" id="SSF51735">
    <property type="entry name" value="NAD(P)-binding Rossmann-fold domains"/>
    <property type="match status" value="1"/>
</dbReference>
<dbReference type="Pfam" id="PF01370">
    <property type="entry name" value="Epimerase"/>
    <property type="match status" value="1"/>
</dbReference>
<dbReference type="InterPro" id="IPR001509">
    <property type="entry name" value="Epimerase_deHydtase"/>
</dbReference>
<dbReference type="EC" id="4.2.1.47" evidence="3"/>
<dbReference type="GO" id="GO:0042351">
    <property type="term" value="P:'de novo' GDP-L-fucose biosynthetic process"/>
    <property type="evidence" value="ECO:0007669"/>
    <property type="project" value="TreeGrafter"/>
</dbReference>
<evidence type="ECO:0000313" key="3">
    <source>
        <dbReference type="EMBL" id="ADZ09089.1"/>
    </source>
</evidence>
<dbReference type="KEGG" id="mel:Metbo_0839"/>
<dbReference type="Gene3D" id="3.40.50.720">
    <property type="entry name" value="NAD(P)-binding Rossmann-like Domain"/>
    <property type="match status" value="1"/>
</dbReference>
<dbReference type="HOGENOM" id="CLU_007383_1_7_2"/>